<dbReference type="InterPro" id="IPR011833">
    <property type="entry name" value="Glycg_phsphrylas"/>
</dbReference>
<dbReference type="GO" id="GO:0030170">
    <property type="term" value="F:pyridoxal phosphate binding"/>
    <property type="evidence" value="ECO:0007669"/>
    <property type="project" value="InterPro"/>
</dbReference>
<comment type="similarity">
    <text evidence="4 13">Belongs to the glycogen phosphorylase family.</text>
</comment>
<comment type="function">
    <text evidence="13">Allosteric enzyme that catalyzes the rate-limiting step in glycogen catabolism, the phosphorolytic cleavage of glycogen to produce glucose-1-phosphate, and plays a central role in maintaining cellular and organismal glucose homeostasis.</text>
</comment>
<sequence>MQKQTQALFDKAAFQTSVEQHLLTTYAQTPATATPRHWYLAMSRALAEISTGNLIDTEQQLAAESCRSVNYLSMEFLIGRLTGNNLISLGLYESVSEVMASFGQNLTDLLEEERDPALGNGGLGRLAACFMDSLAAQEFPAVGYGLHYEYGLFRQSFEGGRQMEAPDAWRSQEGYPWEVQRPELNQKVGFFGQVEVYTDETGAERRRWVPDMQVEGIAWDLPVIGYQNHSVYPLRLWECRAPAPFHLAMFNDGDYVGAQYSAIEAGNITKVLYPNDNHEQGKTLRLMQQYFHCACSVADILRRHLAAGHGIESLAELEAIQLNDTHPTIAIPELMRVLLDEHYLSWDAAWSVCNKVFAYTNHTLLPEALETWSESLIAHLLPRHLEIIFEINHRFLEVVNAKWPGRDDIKQKLSVIEEGEQRMVRMANLCVIGSYAVNGVAALHSELVKRDLFPEFDVLFPGKLQNVTNGVTPRRWLKFCNPALSTLIDEKIGTEWPVHLAQLSALADFADDATFQQRYMAVKKANKQRLADWVSENMGIVLDTDAIFDVQIKRLHEYKRQHLNLLHILSLYHRLLNDPDFDMHPRVFIFAAKAAPGYALAKDIIFAINKVAEKVNNDPRLGGKLKVVFIPDYRVSLAEIIIPAADVSEQISTAGKEASGTGNMKLALNGALTIGTMDGANVEIREEVGDENIFIFGLLVDEVLELKQQGYQPYRYYESDSLLKASLDLLLGETFTPGEPEALAEIRHNLLEGGDPYLVLADFADYVSAHERIDDAYRDQAGWARKAILNTSLVGKFSSDRSIRDYVDNIWQLKAVKR</sequence>
<comment type="cofactor">
    <cofactor evidence="2 13">
        <name>pyridoxal 5'-phosphate</name>
        <dbReference type="ChEBI" id="CHEBI:597326"/>
    </cofactor>
</comment>
<dbReference type="STRING" id="1654360.EA58_10140"/>
<comment type="catalytic activity">
    <reaction evidence="1 13">
        <text>[(1-&gt;4)-alpha-D-glucosyl](n) + phosphate = [(1-&gt;4)-alpha-D-glucosyl](n-1) + alpha-D-glucose 1-phosphate</text>
        <dbReference type="Rhea" id="RHEA:41732"/>
        <dbReference type="Rhea" id="RHEA-COMP:9584"/>
        <dbReference type="Rhea" id="RHEA-COMP:9586"/>
        <dbReference type="ChEBI" id="CHEBI:15444"/>
        <dbReference type="ChEBI" id="CHEBI:43474"/>
        <dbReference type="ChEBI" id="CHEBI:58601"/>
        <dbReference type="EC" id="2.4.1.1"/>
    </reaction>
</comment>
<gene>
    <name evidence="14" type="ORF">EA58_10140</name>
</gene>
<evidence type="ECO:0000256" key="12">
    <source>
        <dbReference type="PIRSR" id="PIRSR000460-1"/>
    </source>
</evidence>
<dbReference type="FunFam" id="3.40.50.2000:FF:000153">
    <property type="entry name" value="Alpha-1,4 glucan phosphorylase"/>
    <property type="match status" value="1"/>
</dbReference>
<evidence type="ECO:0000313" key="15">
    <source>
        <dbReference type="Proteomes" id="UP000027192"/>
    </source>
</evidence>
<dbReference type="Gene3D" id="3.40.50.2000">
    <property type="entry name" value="Glycogen Phosphorylase B"/>
    <property type="match status" value="2"/>
</dbReference>
<dbReference type="SUPFAM" id="SSF53756">
    <property type="entry name" value="UDP-Glycosyltransferase/glycogen phosphorylase"/>
    <property type="match status" value="1"/>
</dbReference>
<dbReference type="PANTHER" id="PTHR11468">
    <property type="entry name" value="GLYCOGEN PHOSPHORYLASE"/>
    <property type="match status" value="1"/>
</dbReference>
<evidence type="ECO:0000256" key="9">
    <source>
        <dbReference type="ARBA" id="ARBA00022898"/>
    </source>
</evidence>
<reference evidence="14 15" key="1">
    <citation type="submission" date="2014-04" db="EMBL/GenBank/DDBJ databases">
        <title>Draft genome sequence of Photobacterium halotolerans S2753: a solonamide, ngercheumicin and holomycin producer.</title>
        <authorList>
            <person name="Machado H.R."/>
            <person name="Gram L."/>
        </authorList>
    </citation>
    <scope>NUCLEOTIDE SEQUENCE [LARGE SCALE GENOMIC DNA]</scope>
    <source>
        <strain evidence="14 15">S2753</strain>
    </source>
</reference>
<dbReference type="InterPro" id="IPR035090">
    <property type="entry name" value="Pyridoxal_P_attach_site"/>
</dbReference>
<dbReference type="GO" id="GO:0005980">
    <property type="term" value="P:glycogen catabolic process"/>
    <property type="evidence" value="ECO:0007669"/>
    <property type="project" value="TreeGrafter"/>
</dbReference>
<dbReference type="PROSITE" id="PS00102">
    <property type="entry name" value="PHOSPHORYLASE"/>
    <property type="match status" value="1"/>
</dbReference>
<comment type="subcellular location">
    <subcellularLocation>
        <location evidence="3">Cytoplasm</location>
    </subcellularLocation>
</comment>
<comment type="caution">
    <text evidence="14">The sequence shown here is derived from an EMBL/GenBank/DDBJ whole genome shotgun (WGS) entry which is preliminary data.</text>
</comment>
<keyword evidence="5" id="KW-0963">Cytoplasm</keyword>
<keyword evidence="10 13" id="KW-0119">Carbohydrate metabolism</keyword>
<dbReference type="Pfam" id="PF00343">
    <property type="entry name" value="Phosphorylase"/>
    <property type="match status" value="1"/>
</dbReference>
<evidence type="ECO:0000256" key="5">
    <source>
        <dbReference type="ARBA" id="ARBA00022490"/>
    </source>
</evidence>
<evidence type="ECO:0000256" key="1">
    <source>
        <dbReference type="ARBA" id="ARBA00001275"/>
    </source>
</evidence>
<comment type="function">
    <text evidence="11">Phosphorylase is an important allosteric enzyme in carbohydrate metabolism. Enzymes from different sources differ in their regulatory mechanisms and in their natural substrates. However, all known phosphorylases share catalytic and structural properties.</text>
</comment>
<evidence type="ECO:0000313" key="14">
    <source>
        <dbReference type="EMBL" id="KDM91720.1"/>
    </source>
</evidence>
<name>A0A066RMS3_9GAMM</name>
<dbReference type="AlphaFoldDB" id="A0A066RMS3"/>
<keyword evidence="9 12" id="KW-0663">Pyridoxal phosphate</keyword>
<dbReference type="CDD" id="cd04300">
    <property type="entry name" value="GT35_Glycogen_Phosphorylase"/>
    <property type="match status" value="1"/>
</dbReference>
<evidence type="ECO:0000256" key="10">
    <source>
        <dbReference type="ARBA" id="ARBA00023277"/>
    </source>
</evidence>
<keyword evidence="6" id="KW-0021">Allosteric enzyme</keyword>
<evidence type="ECO:0000256" key="11">
    <source>
        <dbReference type="ARBA" id="ARBA00025174"/>
    </source>
</evidence>
<keyword evidence="8 13" id="KW-0808">Transferase</keyword>
<dbReference type="RefSeq" id="WP_036751833.1">
    <property type="nucleotide sequence ID" value="NZ_JAGSGC010000007.1"/>
</dbReference>
<dbReference type="NCBIfam" id="TIGR02093">
    <property type="entry name" value="P_ylase"/>
    <property type="match status" value="1"/>
</dbReference>
<dbReference type="PIRSF" id="PIRSF000460">
    <property type="entry name" value="Pprylas_GlgP"/>
    <property type="match status" value="1"/>
</dbReference>
<keyword evidence="15" id="KW-1185">Reference proteome</keyword>
<dbReference type="EC" id="2.4.1.1" evidence="13"/>
<evidence type="ECO:0000256" key="13">
    <source>
        <dbReference type="RuleBase" id="RU000587"/>
    </source>
</evidence>
<dbReference type="GO" id="GO:0008184">
    <property type="term" value="F:glycogen phosphorylase activity"/>
    <property type="evidence" value="ECO:0007669"/>
    <property type="project" value="InterPro"/>
</dbReference>
<dbReference type="PANTHER" id="PTHR11468:SF25">
    <property type="entry name" value="MALTODEXTRIN PHOSPHORYLASE"/>
    <property type="match status" value="1"/>
</dbReference>
<evidence type="ECO:0000256" key="4">
    <source>
        <dbReference type="ARBA" id="ARBA00006047"/>
    </source>
</evidence>
<accession>A0A066RMS3</accession>
<evidence type="ECO:0000256" key="8">
    <source>
        <dbReference type="ARBA" id="ARBA00022679"/>
    </source>
</evidence>
<dbReference type="Proteomes" id="UP000027192">
    <property type="component" value="Unassembled WGS sequence"/>
</dbReference>
<evidence type="ECO:0000256" key="6">
    <source>
        <dbReference type="ARBA" id="ARBA00022533"/>
    </source>
</evidence>
<protein>
    <recommendedName>
        <fullName evidence="13">Alpha-1,4 glucan phosphorylase</fullName>
        <ecNumber evidence="13">2.4.1.1</ecNumber>
    </recommendedName>
</protein>
<feature type="modified residue" description="N6-(pyridoxal phosphate)lysine" evidence="12">
    <location>
        <position position="665"/>
    </location>
</feature>
<evidence type="ECO:0000256" key="3">
    <source>
        <dbReference type="ARBA" id="ARBA00004496"/>
    </source>
</evidence>
<evidence type="ECO:0000256" key="2">
    <source>
        <dbReference type="ARBA" id="ARBA00001933"/>
    </source>
</evidence>
<evidence type="ECO:0000256" key="7">
    <source>
        <dbReference type="ARBA" id="ARBA00022676"/>
    </source>
</evidence>
<dbReference type="GO" id="GO:0005737">
    <property type="term" value="C:cytoplasm"/>
    <property type="evidence" value="ECO:0007669"/>
    <property type="project" value="UniProtKB-SubCell"/>
</dbReference>
<dbReference type="EMBL" id="JMIB01000019">
    <property type="protein sequence ID" value="KDM91720.1"/>
    <property type="molecule type" value="Genomic_DNA"/>
</dbReference>
<dbReference type="OrthoDB" id="7229284at2"/>
<dbReference type="FunFam" id="3.40.50.2000:FF:000003">
    <property type="entry name" value="Alpha-1,4 glucan phosphorylase"/>
    <property type="match status" value="1"/>
</dbReference>
<dbReference type="InterPro" id="IPR000811">
    <property type="entry name" value="Glyco_trans_35"/>
</dbReference>
<keyword evidence="7 13" id="KW-0328">Glycosyltransferase</keyword>
<proteinExistence type="inferred from homology"/>
<organism evidence="14 15">
    <name type="scientific">Photobacterium galatheae</name>
    <dbReference type="NCBI Taxonomy" id="1654360"/>
    <lineage>
        <taxon>Bacteria</taxon>
        <taxon>Pseudomonadati</taxon>
        <taxon>Pseudomonadota</taxon>
        <taxon>Gammaproteobacteria</taxon>
        <taxon>Vibrionales</taxon>
        <taxon>Vibrionaceae</taxon>
        <taxon>Photobacterium</taxon>
    </lineage>
</organism>